<evidence type="ECO:0000256" key="10">
    <source>
        <dbReference type="ARBA" id="ARBA00022946"/>
    </source>
</evidence>
<evidence type="ECO:0000256" key="11">
    <source>
        <dbReference type="ARBA" id="ARBA00023128"/>
    </source>
</evidence>
<evidence type="ECO:0000256" key="2">
    <source>
        <dbReference type="ARBA" id="ARBA00004305"/>
    </source>
</evidence>
<dbReference type="PANTHER" id="PTHR12121:SF37">
    <property type="entry name" value="2',5'-PHOSPHODIESTERASE 12"/>
    <property type="match status" value="1"/>
</dbReference>
<dbReference type="AlphaFoldDB" id="A0ABD2BYI1"/>
<keyword evidence="3" id="KW-0597">Phosphoprotein</keyword>
<keyword evidence="7" id="KW-0378">Hydrolase</keyword>
<keyword evidence="17" id="KW-1185">Reference proteome</keyword>
<dbReference type="PANTHER" id="PTHR12121">
    <property type="entry name" value="CARBON CATABOLITE REPRESSOR PROTEIN 4"/>
    <property type="match status" value="1"/>
</dbReference>
<dbReference type="Gene3D" id="3.60.10.10">
    <property type="entry name" value="Endonuclease/exonuclease/phosphatase"/>
    <property type="match status" value="1"/>
</dbReference>
<evidence type="ECO:0000259" key="14">
    <source>
        <dbReference type="Pfam" id="PF03372"/>
    </source>
</evidence>
<evidence type="ECO:0000256" key="13">
    <source>
        <dbReference type="ARBA" id="ARBA00083541"/>
    </source>
</evidence>
<keyword evidence="8" id="KW-0269">Exonuclease</keyword>
<sequence>MNNLQNIINRQANVSRKWKKDLSTLTNFLNIPFPYIPLFIEDISTYIELKDYENNRIKTIQTIGRIIRKDNLNMIIDLKKEVLFPICLNPLHKTDIFFKTPRNNKNNIWEYNAVRVYGTLIRKESQIVLGISAIFEITDINNCQNIFRILGLLARTEYRQIPTSKEVNKLFKEQWEGQKRSQLTSLIKISNVKLQIRYKSKNPKMVLNSGEAFLYHENGAETFDFMFRFEYPILNVNRQFNFSRNISERVDAFLNRINCNVSKIISKKKKKYSKEVDEVIKKDIYLYKNDIKINGDTLCKTILENVNDLKLVIFDTTFVIKKNMPIVNVIMLPSSLLCGFPLYPNKFESLYTNKKLSTFKWYKTDINDPKQIWFHIGDGYLYTPNASDIGYRLKLYCTPQNETKSGPSIEVESKNIVEAGPGYCPFDTRHMFTKVKLTGKRVISYNILANVYASTSYSKENLFPYCPEYALDIDYRKQLILKELIGFNSDIICLQEVDNKIYDNDLMPTLSLLQYKSMFNTKNESSEGLAIFFNEERFEQLSFDCTVIGHNTEMPKFALIWSKIQNEKVKKRFLQRNTTAQVIALRSRERPSNVLVIVNTHLYFHPDADHIRLLQAYYILLYIENIIEKIKQEHPQSNVSILICGDFNSVPECGIYQLMTENYIPENYKDWSSNLGETVKGVSLTYNIRFASACGTPIYTNYTPEFSGCLDYIFYEKNKLEVEQVIPMPNDEELALYVGLPSIVLPSDHISLCADLKWIT</sequence>
<evidence type="ECO:0000256" key="1">
    <source>
        <dbReference type="ARBA" id="ARBA00001946"/>
    </source>
</evidence>
<comment type="cofactor">
    <cofactor evidence="1">
        <name>Mg(2+)</name>
        <dbReference type="ChEBI" id="CHEBI:18420"/>
    </cofactor>
</comment>
<dbReference type="GO" id="GO:0004535">
    <property type="term" value="F:poly(A)-specific ribonuclease activity"/>
    <property type="evidence" value="ECO:0007669"/>
    <property type="project" value="UniProtKB-ARBA"/>
</dbReference>
<comment type="subcellular location">
    <subcellularLocation>
        <location evidence="2">Mitochondrion matrix</location>
    </subcellularLocation>
</comment>
<dbReference type="EMBL" id="JAUDFV010000027">
    <property type="protein sequence ID" value="KAL2737805.1"/>
    <property type="molecule type" value="Genomic_DNA"/>
</dbReference>
<evidence type="ECO:0000256" key="12">
    <source>
        <dbReference type="ARBA" id="ARBA00072755"/>
    </source>
</evidence>
<feature type="domain" description="2',5'-phosphodiesterase 12-like N-terminal" evidence="15">
    <location>
        <begin position="325"/>
        <end position="418"/>
    </location>
</feature>
<evidence type="ECO:0000259" key="15">
    <source>
        <dbReference type="Pfam" id="PF21171"/>
    </source>
</evidence>
<evidence type="ECO:0000256" key="4">
    <source>
        <dbReference type="ARBA" id="ARBA00022664"/>
    </source>
</evidence>
<keyword evidence="4" id="KW-0507">mRNA processing</keyword>
<proteinExistence type="predicted"/>
<evidence type="ECO:0000256" key="3">
    <source>
        <dbReference type="ARBA" id="ARBA00022553"/>
    </source>
</evidence>
<evidence type="ECO:0000313" key="17">
    <source>
        <dbReference type="Proteomes" id="UP001607302"/>
    </source>
</evidence>
<dbReference type="Proteomes" id="UP001607302">
    <property type="component" value="Unassembled WGS sequence"/>
</dbReference>
<dbReference type="GO" id="GO:0005759">
    <property type="term" value="C:mitochondrial matrix"/>
    <property type="evidence" value="ECO:0007669"/>
    <property type="project" value="UniProtKB-SubCell"/>
</dbReference>
<dbReference type="FunFam" id="3.60.10.10:FF:000018">
    <property type="entry name" value="2',5'-phosphodiesterase 12"/>
    <property type="match status" value="1"/>
</dbReference>
<evidence type="ECO:0000256" key="7">
    <source>
        <dbReference type="ARBA" id="ARBA00022801"/>
    </source>
</evidence>
<dbReference type="InterPro" id="IPR050410">
    <property type="entry name" value="CCR4/nocturin_mRNA_transcr"/>
</dbReference>
<name>A0ABD2BYI1_VESSQ</name>
<protein>
    <recommendedName>
        <fullName evidence="12">2',5'-phosphodiesterase 12</fullName>
    </recommendedName>
    <alternativeName>
        <fullName evidence="13">Mitochondrial deadenylase</fullName>
    </alternativeName>
</protein>
<evidence type="ECO:0000256" key="5">
    <source>
        <dbReference type="ARBA" id="ARBA00022722"/>
    </source>
</evidence>
<keyword evidence="11" id="KW-0496">Mitochondrion</keyword>
<organism evidence="16 17">
    <name type="scientific">Vespula squamosa</name>
    <name type="common">Southern yellow jacket</name>
    <name type="synonym">Wasp</name>
    <dbReference type="NCBI Taxonomy" id="30214"/>
    <lineage>
        <taxon>Eukaryota</taxon>
        <taxon>Metazoa</taxon>
        <taxon>Ecdysozoa</taxon>
        <taxon>Arthropoda</taxon>
        <taxon>Hexapoda</taxon>
        <taxon>Insecta</taxon>
        <taxon>Pterygota</taxon>
        <taxon>Neoptera</taxon>
        <taxon>Endopterygota</taxon>
        <taxon>Hymenoptera</taxon>
        <taxon>Apocrita</taxon>
        <taxon>Aculeata</taxon>
        <taxon>Vespoidea</taxon>
        <taxon>Vespidae</taxon>
        <taxon>Vespinae</taxon>
        <taxon>Vespula</taxon>
    </lineage>
</organism>
<feature type="domain" description="Endonuclease/exonuclease/phosphatase" evidence="14">
    <location>
        <begin position="444"/>
        <end position="749"/>
    </location>
</feature>
<dbReference type="InterPro" id="IPR048821">
    <property type="entry name" value="PDE12-like_N"/>
</dbReference>
<dbReference type="Pfam" id="PF03372">
    <property type="entry name" value="Exo_endo_phos"/>
    <property type="match status" value="1"/>
</dbReference>
<evidence type="ECO:0000313" key="16">
    <source>
        <dbReference type="EMBL" id="KAL2737805.1"/>
    </source>
</evidence>
<evidence type="ECO:0000256" key="6">
    <source>
        <dbReference type="ARBA" id="ARBA00022723"/>
    </source>
</evidence>
<dbReference type="SUPFAM" id="SSF56219">
    <property type="entry name" value="DNase I-like"/>
    <property type="match status" value="1"/>
</dbReference>
<dbReference type="InterPro" id="IPR036691">
    <property type="entry name" value="Endo/exonu/phosph_ase_sf"/>
</dbReference>
<keyword evidence="5" id="KW-0540">Nuclease</keyword>
<keyword evidence="9" id="KW-0460">Magnesium</keyword>
<comment type="caution">
    <text evidence="16">The sequence shown here is derived from an EMBL/GenBank/DDBJ whole genome shotgun (WGS) entry which is preliminary data.</text>
</comment>
<keyword evidence="6" id="KW-0479">Metal-binding</keyword>
<evidence type="ECO:0000256" key="8">
    <source>
        <dbReference type="ARBA" id="ARBA00022839"/>
    </source>
</evidence>
<dbReference type="InterPro" id="IPR005135">
    <property type="entry name" value="Endo/exonuclease/phosphatase"/>
</dbReference>
<dbReference type="Pfam" id="PF21171">
    <property type="entry name" value="PDE12-like_N"/>
    <property type="match status" value="1"/>
</dbReference>
<reference evidence="16 17" key="1">
    <citation type="journal article" date="2024" name="Ann. Entomol. Soc. Am.">
        <title>Genomic analyses of the southern and eastern yellowjacket wasps (Hymenoptera: Vespidae) reveal evolutionary signatures of social life.</title>
        <authorList>
            <person name="Catto M.A."/>
            <person name="Caine P.B."/>
            <person name="Orr S.E."/>
            <person name="Hunt B.G."/>
            <person name="Goodisman M.A.D."/>
        </authorList>
    </citation>
    <scope>NUCLEOTIDE SEQUENCE [LARGE SCALE GENOMIC DNA]</scope>
    <source>
        <strain evidence="16">233</strain>
        <tissue evidence="16">Head and thorax</tissue>
    </source>
</reference>
<keyword evidence="10" id="KW-0809">Transit peptide</keyword>
<dbReference type="GO" id="GO:0046872">
    <property type="term" value="F:metal ion binding"/>
    <property type="evidence" value="ECO:0007669"/>
    <property type="project" value="UniProtKB-KW"/>
</dbReference>
<evidence type="ECO:0000256" key="9">
    <source>
        <dbReference type="ARBA" id="ARBA00022842"/>
    </source>
</evidence>
<dbReference type="GO" id="GO:0006397">
    <property type="term" value="P:mRNA processing"/>
    <property type="evidence" value="ECO:0007669"/>
    <property type="project" value="UniProtKB-KW"/>
</dbReference>
<accession>A0ABD2BYI1</accession>
<gene>
    <name evidence="16" type="ORF">V1478_001891</name>
</gene>